<dbReference type="GO" id="GO:0004177">
    <property type="term" value="F:aminopeptidase activity"/>
    <property type="evidence" value="ECO:0007669"/>
    <property type="project" value="UniProtKB-UniRule"/>
</dbReference>
<feature type="binding site" evidence="8">
    <location>
        <position position="65"/>
    </location>
    <ligand>
        <name>Zn(2+)</name>
        <dbReference type="ChEBI" id="CHEBI:29105"/>
        <label>1</label>
    </ligand>
</feature>
<feature type="binding site" evidence="8">
    <location>
        <position position="179"/>
    </location>
    <ligand>
        <name>Zn(2+)</name>
        <dbReference type="ChEBI" id="CHEBI:29105"/>
        <label>1</label>
    </ligand>
</feature>
<comment type="caution">
    <text evidence="9">The sequence shown here is derived from an EMBL/GenBank/DDBJ whole genome shotgun (WGS) entry which is preliminary data.</text>
</comment>
<dbReference type="SUPFAM" id="SSF53187">
    <property type="entry name" value="Zn-dependent exopeptidases"/>
    <property type="match status" value="1"/>
</dbReference>
<organism evidence="9 10">
    <name type="scientific">Brevibacillus fortis</name>
    <dbReference type="NCBI Taxonomy" id="2126352"/>
    <lineage>
        <taxon>Bacteria</taxon>
        <taxon>Bacillati</taxon>
        <taxon>Bacillota</taxon>
        <taxon>Bacilli</taxon>
        <taxon>Bacillales</taxon>
        <taxon>Paenibacillaceae</taxon>
        <taxon>Brevibacillus</taxon>
    </lineage>
</organism>
<name>A0A2P7V8E4_9BACL</name>
<dbReference type="Proteomes" id="UP000240419">
    <property type="component" value="Unassembled WGS sequence"/>
</dbReference>
<dbReference type="InterPro" id="IPR023367">
    <property type="entry name" value="Peptidase_M42_dom2"/>
</dbReference>
<dbReference type="InterPro" id="IPR008007">
    <property type="entry name" value="Peptidase_M42"/>
</dbReference>
<dbReference type="Gene3D" id="2.40.30.40">
    <property type="entry name" value="Peptidase M42, domain 2"/>
    <property type="match status" value="1"/>
</dbReference>
<keyword evidence="10" id="KW-1185">Reference proteome</keyword>
<dbReference type="GO" id="GO:0006508">
    <property type="term" value="P:proteolysis"/>
    <property type="evidence" value="ECO:0007669"/>
    <property type="project" value="UniProtKB-KW"/>
</dbReference>
<keyword evidence="3" id="KW-0645">Protease</keyword>
<feature type="binding site" evidence="8">
    <location>
        <position position="234"/>
    </location>
    <ligand>
        <name>Zn(2+)</name>
        <dbReference type="ChEBI" id="CHEBI:29105"/>
        <label>1</label>
    </ligand>
</feature>
<evidence type="ECO:0000256" key="3">
    <source>
        <dbReference type="ARBA" id="ARBA00022670"/>
    </source>
</evidence>
<evidence type="ECO:0000256" key="5">
    <source>
        <dbReference type="ARBA" id="ARBA00022801"/>
    </source>
</evidence>
<reference evidence="9 10" key="1">
    <citation type="submission" date="2018-03" db="EMBL/GenBank/DDBJ databases">
        <title>Brevisbacillus phylogenomics.</title>
        <authorList>
            <person name="Dunlap C."/>
        </authorList>
    </citation>
    <scope>NUCLEOTIDE SEQUENCE [LARGE SCALE GENOMIC DNA]</scope>
    <source>
        <strain evidence="9 10">NRRL NRS-1210</strain>
    </source>
</reference>
<dbReference type="RefSeq" id="WP_106839052.1">
    <property type="nucleotide sequence ID" value="NZ_JARMEZ010000024.1"/>
</dbReference>
<evidence type="ECO:0000256" key="2">
    <source>
        <dbReference type="ARBA" id="ARBA00022438"/>
    </source>
</evidence>
<keyword evidence="2" id="KW-0031">Aminopeptidase</keyword>
<dbReference type="InterPro" id="IPR051464">
    <property type="entry name" value="Peptidase_M42_aminopept"/>
</dbReference>
<evidence type="ECO:0000256" key="7">
    <source>
        <dbReference type="PIRSR" id="PIRSR001123-1"/>
    </source>
</evidence>
<feature type="binding site" evidence="8">
    <location>
        <position position="212"/>
    </location>
    <ligand>
        <name>Zn(2+)</name>
        <dbReference type="ChEBI" id="CHEBI:29105"/>
        <label>2</label>
    </ligand>
</feature>
<feature type="binding site" evidence="8">
    <location>
        <position position="324"/>
    </location>
    <ligand>
        <name>Zn(2+)</name>
        <dbReference type="ChEBI" id="CHEBI:29105"/>
        <label>2</label>
    </ligand>
</feature>
<dbReference type="PIRSF" id="PIRSF001123">
    <property type="entry name" value="PepA_GA"/>
    <property type="match status" value="1"/>
</dbReference>
<gene>
    <name evidence="9" type="ORF">C7R93_12165</name>
</gene>
<evidence type="ECO:0000256" key="1">
    <source>
        <dbReference type="ARBA" id="ARBA00006272"/>
    </source>
</evidence>
<dbReference type="SUPFAM" id="SSF101821">
    <property type="entry name" value="Aminopeptidase/glucanase lid domain"/>
    <property type="match status" value="1"/>
</dbReference>
<dbReference type="PANTHER" id="PTHR32481">
    <property type="entry name" value="AMINOPEPTIDASE"/>
    <property type="match status" value="1"/>
</dbReference>
<comment type="similarity">
    <text evidence="1 6">Belongs to the peptidase M42 family.</text>
</comment>
<accession>A0A2P7V8E4</accession>
<feature type="active site" description="Proton acceptor" evidence="7">
    <location>
        <position position="211"/>
    </location>
</feature>
<evidence type="ECO:0000256" key="8">
    <source>
        <dbReference type="PIRSR" id="PIRSR001123-2"/>
    </source>
</evidence>
<evidence type="ECO:0000256" key="4">
    <source>
        <dbReference type="ARBA" id="ARBA00022723"/>
    </source>
</evidence>
<dbReference type="PANTHER" id="PTHR32481:SF0">
    <property type="entry name" value="AMINOPEPTIDASE YPDE-RELATED"/>
    <property type="match status" value="1"/>
</dbReference>
<comment type="cofactor">
    <cofactor evidence="8">
        <name>a divalent metal cation</name>
        <dbReference type="ChEBI" id="CHEBI:60240"/>
    </cofactor>
    <text evidence="8">Binds 2 divalent metal cations per subunit.</text>
</comment>
<evidence type="ECO:0000313" key="10">
    <source>
        <dbReference type="Proteomes" id="UP000240419"/>
    </source>
</evidence>
<sequence>MNSWVKVLKELTEASGVPGQEQEVRELMHTYLEPLTEEVFTDNLGSIIGRKTGLANGPKIMMMGHMDEVGFMVTRVMKDGFVAFQPLGGWWSQVMLAQRVNIKTRKGDIVGVIGSKPPHLLSSEERKKVVEIERMFIDIGASSAEQAKELGIRPGDPIVPICPFTVMANDKMYMAKALDNRGGCLTAIEVMKQLQQTDHPNIVFSGATAQEEVGCRGAFTSTYMVQPDIFIALETGITFDTPGSADSPNLPDIKCGGGPTIGLFDGSLVPNRKLRDLLFDTAEEEGIPYQYAAIAGAGTDAGAAHMVGKGAPSIVIAIPARYIHSHASILHHDDVENTVKLLTALVKKLDQKTVDWLRS</sequence>
<dbReference type="CDD" id="cd05656">
    <property type="entry name" value="M42_Frv"/>
    <property type="match status" value="1"/>
</dbReference>
<keyword evidence="5" id="KW-0378">Hydrolase</keyword>
<dbReference type="GO" id="GO:0046872">
    <property type="term" value="F:metal ion binding"/>
    <property type="evidence" value="ECO:0007669"/>
    <property type="project" value="UniProtKB-UniRule"/>
</dbReference>
<dbReference type="Gene3D" id="3.40.630.10">
    <property type="entry name" value="Zn peptidases"/>
    <property type="match status" value="1"/>
</dbReference>
<dbReference type="EMBL" id="PXZM01000018">
    <property type="protein sequence ID" value="PSJ95486.1"/>
    <property type="molecule type" value="Genomic_DNA"/>
</dbReference>
<dbReference type="Pfam" id="PF05343">
    <property type="entry name" value="Peptidase_M42"/>
    <property type="match status" value="1"/>
</dbReference>
<dbReference type="OrthoDB" id="9772053at2"/>
<proteinExistence type="inferred from homology"/>
<evidence type="ECO:0000313" key="9">
    <source>
        <dbReference type="EMBL" id="PSJ95486.1"/>
    </source>
</evidence>
<evidence type="ECO:0000256" key="6">
    <source>
        <dbReference type="PIRNR" id="PIRNR001123"/>
    </source>
</evidence>
<keyword evidence="4 8" id="KW-0479">Metal-binding</keyword>
<dbReference type="AlphaFoldDB" id="A0A2P7V8E4"/>
<feature type="binding site" evidence="8">
    <location>
        <position position="179"/>
    </location>
    <ligand>
        <name>Zn(2+)</name>
        <dbReference type="ChEBI" id="CHEBI:29105"/>
        <label>2</label>
    </ligand>
</feature>
<protein>
    <submittedName>
        <fullName evidence="9">Peptidase M28</fullName>
    </submittedName>
</protein>